<evidence type="ECO:0000313" key="2">
    <source>
        <dbReference type="Proteomes" id="UP001219525"/>
    </source>
</evidence>
<accession>A0AAD6USB9</accession>
<keyword evidence="2" id="KW-1185">Reference proteome</keyword>
<organism evidence="1 2">
    <name type="scientific">Mycena pura</name>
    <dbReference type="NCBI Taxonomy" id="153505"/>
    <lineage>
        <taxon>Eukaryota</taxon>
        <taxon>Fungi</taxon>
        <taxon>Dikarya</taxon>
        <taxon>Basidiomycota</taxon>
        <taxon>Agaricomycotina</taxon>
        <taxon>Agaricomycetes</taxon>
        <taxon>Agaricomycetidae</taxon>
        <taxon>Agaricales</taxon>
        <taxon>Marasmiineae</taxon>
        <taxon>Mycenaceae</taxon>
        <taxon>Mycena</taxon>
    </lineage>
</organism>
<comment type="caution">
    <text evidence="1">The sequence shown here is derived from an EMBL/GenBank/DDBJ whole genome shotgun (WGS) entry which is preliminary data.</text>
</comment>
<proteinExistence type="predicted"/>
<dbReference type="AlphaFoldDB" id="A0AAD6USB9"/>
<protein>
    <submittedName>
        <fullName evidence="1">Uncharacterized protein</fullName>
    </submittedName>
</protein>
<gene>
    <name evidence="1" type="ORF">GGX14DRAFT_405461</name>
</gene>
<dbReference type="Proteomes" id="UP001219525">
    <property type="component" value="Unassembled WGS sequence"/>
</dbReference>
<reference evidence="1" key="1">
    <citation type="submission" date="2023-03" db="EMBL/GenBank/DDBJ databases">
        <title>Massive genome expansion in bonnet fungi (Mycena s.s.) driven by repeated elements and novel gene families across ecological guilds.</title>
        <authorList>
            <consortium name="Lawrence Berkeley National Laboratory"/>
            <person name="Harder C.B."/>
            <person name="Miyauchi S."/>
            <person name="Viragh M."/>
            <person name="Kuo A."/>
            <person name="Thoen E."/>
            <person name="Andreopoulos B."/>
            <person name="Lu D."/>
            <person name="Skrede I."/>
            <person name="Drula E."/>
            <person name="Henrissat B."/>
            <person name="Morin E."/>
            <person name="Kohler A."/>
            <person name="Barry K."/>
            <person name="LaButti K."/>
            <person name="Morin E."/>
            <person name="Salamov A."/>
            <person name="Lipzen A."/>
            <person name="Mereny Z."/>
            <person name="Hegedus B."/>
            <person name="Baldrian P."/>
            <person name="Stursova M."/>
            <person name="Weitz H."/>
            <person name="Taylor A."/>
            <person name="Grigoriev I.V."/>
            <person name="Nagy L.G."/>
            <person name="Martin F."/>
            <person name="Kauserud H."/>
        </authorList>
    </citation>
    <scope>NUCLEOTIDE SEQUENCE</scope>
    <source>
        <strain evidence="1">9144</strain>
    </source>
</reference>
<name>A0AAD6USB9_9AGAR</name>
<sequence>MGAARAALPAFQVAVPADGDEHEAIMLVQGMHPLIEESKDLGILEDVGVATTPPDHSCYCCCPRYSGHFLVFLMRNSVPLKATVLQWWIEPCCGACGGPHPRRTFVRTWARETLMMTTTTDAQGRTFSGFLELELEPLLFHNVQCLFILFVMTQDQLLYRVFLTIFLLSVVCTSFCRSRSNCHLISKWRGTTQESLEACLPLVRSLEALPNIWKAPAFWGDGWKAVAGLEACGGQFRPTEASQVLEDEDKPCGWRRKSSMGCSALLAIPRGFSRPSSHGALLPSYFQNSGLFLNWYVRISSKMDSEKTLWHSNVHKFMPAEAQCSSMHENSARVTRV</sequence>
<evidence type="ECO:0000313" key="1">
    <source>
        <dbReference type="EMBL" id="KAJ7193560.1"/>
    </source>
</evidence>
<dbReference type="EMBL" id="JARJCW010000107">
    <property type="protein sequence ID" value="KAJ7193560.1"/>
    <property type="molecule type" value="Genomic_DNA"/>
</dbReference>